<proteinExistence type="predicted"/>
<dbReference type="EMBL" id="ANIZ01001396">
    <property type="protein sequence ID" value="ETI47819.1"/>
    <property type="molecule type" value="Genomic_DNA"/>
</dbReference>
<dbReference type="HOGENOM" id="CLU_3054516_0_0_1"/>
<feature type="compositionally biased region" description="Basic and acidic residues" evidence="1">
    <location>
        <begin position="27"/>
        <end position="39"/>
    </location>
</feature>
<dbReference type="AlphaFoldDB" id="V9F8I1"/>
<sequence>MTGEELLLQREAQRCRNRSRKYKKGYGNHEDFNPSVIRGKDQFGETPLFLALQE</sequence>
<feature type="region of interest" description="Disordered" evidence="1">
    <location>
        <begin position="19"/>
        <end position="39"/>
    </location>
</feature>
<reference evidence="2 3" key="1">
    <citation type="submission" date="2013-11" db="EMBL/GenBank/DDBJ databases">
        <title>The Genome Sequence of Phytophthora parasitica P1569.</title>
        <authorList>
            <consortium name="The Broad Institute Genomics Platform"/>
            <person name="Russ C."/>
            <person name="Tyler B."/>
            <person name="Panabieres F."/>
            <person name="Shan W."/>
            <person name="Tripathy S."/>
            <person name="Grunwald N."/>
            <person name="Machado M."/>
            <person name="Johnson C.S."/>
            <person name="Arredondo F."/>
            <person name="Hong C."/>
            <person name="Coffey M."/>
            <person name="Young S.K."/>
            <person name="Zeng Q."/>
            <person name="Gargeya S."/>
            <person name="Fitzgerald M."/>
            <person name="Abouelleil A."/>
            <person name="Alvarado L."/>
            <person name="Chapman S.B."/>
            <person name="Gainer-Dewar J."/>
            <person name="Goldberg J."/>
            <person name="Griggs A."/>
            <person name="Gujja S."/>
            <person name="Hansen M."/>
            <person name="Howarth C."/>
            <person name="Imamovic A."/>
            <person name="Ireland A."/>
            <person name="Larimer J."/>
            <person name="McCowan C."/>
            <person name="Murphy C."/>
            <person name="Pearson M."/>
            <person name="Poon T.W."/>
            <person name="Priest M."/>
            <person name="Roberts A."/>
            <person name="Saif S."/>
            <person name="Shea T."/>
            <person name="Sykes S."/>
            <person name="Wortman J."/>
            <person name="Nusbaum C."/>
            <person name="Birren B."/>
        </authorList>
    </citation>
    <scope>NUCLEOTIDE SEQUENCE [LARGE SCALE GENOMIC DNA]</scope>
    <source>
        <strain evidence="2 3">P1569</strain>
    </source>
</reference>
<accession>V9F8I1</accession>
<dbReference type="Proteomes" id="UP000018721">
    <property type="component" value="Unassembled WGS sequence"/>
</dbReference>
<organism evidence="2 3">
    <name type="scientific">Phytophthora nicotianae P1569</name>
    <dbReference type="NCBI Taxonomy" id="1317065"/>
    <lineage>
        <taxon>Eukaryota</taxon>
        <taxon>Sar</taxon>
        <taxon>Stramenopiles</taxon>
        <taxon>Oomycota</taxon>
        <taxon>Peronosporomycetes</taxon>
        <taxon>Peronosporales</taxon>
        <taxon>Peronosporaceae</taxon>
        <taxon>Phytophthora</taxon>
    </lineage>
</organism>
<gene>
    <name evidence="2" type="ORF">F443_08029</name>
</gene>
<evidence type="ECO:0000256" key="1">
    <source>
        <dbReference type="SAM" id="MobiDB-lite"/>
    </source>
</evidence>
<protein>
    <submittedName>
        <fullName evidence="2">Uncharacterized protein</fullName>
    </submittedName>
</protein>
<evidence type="ECO:0000313" key="3">
    <source>
        <dbReference type="Proteomes" id="UP000018721"/>
    </source>
</evidence>
<keyword evidence="3" id="KW-1185">Reference proteome</keyword>
<name>V9F8I1_PHYNI</name>
<evidence type="ECO:0000313" key="2">
    <source>
        <dbReference type="EMBL" id="ETI47819.1"/>
    </source>
</evidence>
<comment type="caution">
    <text evidence="2">The sequence shown here is derived from an EMBL/GenBank/DDBJ whole genome shotgun (WGS) entry which is preliminary data.</text>
</comment>